<dbReference type="Proteomes" id="UP000249293">
    <property type="component" value="Chromosome 2"/>
</dbReference>
<evidence type="ECO:0000256" key="1">
    <source>
        <dbReference type="ARBA" id="ARBA00004123"/>
    </source>
</evidence>
<dbReference type="GO" id="GO:0005634">
    <property type="term" value="C:nucleus"/>
    <property type="evidence" value="ECO:0007669"/>
    <property type="project" value="UniProtKB-SubCell"/>
</dbReference>
<keyword evidence="9" id="KW-1185">Reference proteome</keyword>
<accession>A0A2U9R1E6</accession>
<keyword evidence="3" id="KW-0804">Transcription</keyword>
<dbReference type="KEGG" id="pkz:C5L36_0B02650"/>
<dbReference type="InterPro" id="IPR040454">
    <property type="entry name" value="TF_IIIC_Tfc1/Sfc1"/>
</dbReference>
<dbReference type="InterPro" id="IPR041499">
    <property type="entry name" value="Tfc1/Sfc1_N"/>
</dbReference>
<evidence type="ECO:0000313" key="8">
    <source>
        <dbReference type="EMBL" id="AWU75006.1"/>
    </source>
</evidence>
<dbReference type="AlphaFoldDB" id="A0A2U9R1E6"/>
<feature type="domain" description="Transcription factor IIIC subunit Tfc1/Sfc1 triple barrel" evidence="7">
    <location>
        <begin position="19"/>
        <end position="132"/>
    </location>
</feature>
<comment type="subcellular location">
    <subcellularLocation>
        <location evidence="1">Nucleus</location>
    </subcellularLocation>
</comment>
<dbReference type="GO" id="GO:0006384">
    <property type="term" value="P:transcription initiation at RNA polymerase III promoter"/>
    <property type="evidence" value="ECO:0007669"/>
    <property type="project" value="InterPro"/>
</dbReference>
<feature type="region of interest" description="Disordered" evidence="5">
    <location>
        <begin position="476"/>
        <end position="578"/>
    </location>
</feature>
<dbReference type="RefSeq" id="XP_029320483.1">
    <property type="nucleotide sequence ID" value="XM_029464624.1"/>
</dbReference>
<gene>
    <name evidence="8" type="ORF">C5L36_0B02650</name>
</gene>
<dbReference type="GO" id="GO:0001002">
    <property type="term" value="F:RNA polymerase III type 1 promoter sequence-specific DNA binding"/>
    <property type="evidence" value="ECO:0007669"/>
    <property type="project" value="TreeGrafter"/>
</dbReference>
<evidence type="ECO:0000256" key="2">
    <source>
        <dbReference type="ARBA" id="ARBA00023125"/>
    </source>
</evidence>
<feature type="domain" description="Transcription factor IIIC subunit 5 HTH" evidence="6">
    <location>
        <begin position="181"/>
        <end position="343"/>
    </location>
</feature>
<dbReference type="InterPro" id="IPR019136">
    <property type="entry name" value="TF_IIIC_su-5_HTH"/>
</dbReference>
<protein>
    <recommendedName>
        <fullName evidence="10">Transcription factor tau subunit sfc1</fullName>
    </recommendedName>
</protein>
<feature type="compositionally biased region" description="Basic and acidic residues" evidence="5">
    <location>
        <begin position="531"/>
        <end position="546"/>
    </location>
</feature>
<dbReference type="EMBL" id="CP028774">
    <property type="protein sequence ID" value="AWU75006.1"/>
    <property type="molecule type" value="Genomic_DNA"/>
</dbReference>
<dbReference type="VEuPathDB" id="FungiDB:C5L36_0B02650"/>
<dbReference type="OrthoDB" id="5598268at2759"/>
<dbReference type="PANTHER" id="PTHR13230:SF5">
    <property type="entry name" value="GENERAL TRANSCRIPTION FACTOR 3C POLYPEPTIDE 5"/>
    <property type="match status" value="1"/>
</dbReference>
<evidence type="ECO:0000256" key="5">
    <source>
        <dbReference type="SAM" id="MobiDB-lite"/>
    </source>
</evidence>
<keyword evidence="4" id="KW-0539">Nucleus</keyword>
<evidence type="ECO:0000256" key="3">
    <source>
        <dbReference type="ARBA" id="ARBA00023163"/>
    </source>
</evidence>
<sequence>MENRNKVAPLLDLDVPSLISVEYPLRVKDTNKAIDLIGGTEKLKKCFIEPDMKLELRLRPNDPFSHPIRSNVVKNSSNVLINFRLPKRVLAKCGGDVRKSIEYCENEGIRYTIKPVGVLRQNYKFRELADFQRINKDSNFSKTFDESIRNGNFEKIAEFSNELMSSMDALQKFEDGDLDIPPLVRYARTDVSHNYRYHGKLLLDEQGEWLNKSVKLYTIIVKFGAQVPTEHDPALAKERERVEKEIEEMREDGTPERMIHDSPSYILLECIKILKKLFDMKPVWIRRHIYWLLPKKYRPQLKFALPFVSFTYSKGPWRHSFVKFGYDPTKDPNSYKYQIEAFRSSSKVNHDVEIEKVIENDEDIYILPPTLYDYIDEFANPDSEINKLRIGKIPRQIFFDGKTACNSLSFQIGDILDDEVKKILENLKLEPVCNIETGWIDFTTLYRVKNVIKYKLRCIRDGTVISEDRVHELMNRTKAGSKGGEASEESEGGDDVDDDDYDNDDGDDDDPVSDPADDNGSEEIGDDENDNMIKQRDSNGGTRKDGLNNSASTNKRDKAIPKENGNSNGNDDRESLRGVKFRENMLKSCGDDLLDRLQRLNPKSVNLITEIDELVKQENVMGDLLQNPALKE</sequence>
<evidence type="ECO:0000259" key="7">
    <source>
        <dbReference type="Pfam" id="PF17682"/>
    </source>
</evidence>
<dbReference type="STRING" id="4909.A0A2U9R1E6"/>
<keyword evidence="2" id="KW-0238">DNA-binding</keyword>
<proteinExistence type="predicted"/>
<evidence type="ECO:0000259" key="6">
    <source>
        <dbReference type="Pfam" id="PF09734"/>
    </source>
</evidence>
<dbReference type="GeneID" id="40382771"/>
<name>A0A2U9R1E6_PICKU</name>
<evidence type="ECO:0000313" key="9">
    <source>
        <dbReference type="Proteomes" id="UP000249293"/>
    </source>
</evidence>
<evidence type="ECO:0008006" key="10">
    <source>
        <dbReference type="Google" id="ProtNLM"/>
    </source>
</evidence>
<evidence type="ECO:0000256" key="4">
    <source>
        <dbReference type="ARBA" id="ARBA00023242"/>
    </source>
</evidence>
<dbReference type="InterPro" id="IPR042536">
    <property type="entry name" value="TFIIIC_tauA_Sfc1"/>
</dbReference>
<dbReference type="Pfam" id="PF09734">
    <property type="entry name" value="Tau95"/>
    <property type="match status" value="1"/>
</dbReference>
<dbReference type="GO" id="GO:0000127">
    <property type="term" value="C:transcription factor TFIIIC complex"/>
    <property type="evidence" value="ECO:0007669"/>
    <property type="project" value="InterPro"/>
</dbReference>
<organism evidence="8 9">
    <name type="scientific">Pichia kudriavzevii</name>
    <name type="common">Yeast</name>
    <name type="synonym">Issatchenkia orientalis</name>
    <dbReference type="NCBI Taxonomy" id="4909"/>
    <lineage>
        <taxon>Eukaryota</taxon>
        <taxon>Fungi</taxon>
        <taxon>Dikarya</taxon>
        <taxon>Ascomycota</taxon>
        <taxon>Saccharomycotina</taxon>
        <taxon>Pichiomycetes</taxon>
        <taxon>Pichiales</taxon>
        <taxon>Pichiaceae</taxon>
        <taxon>Pichia</taxon>
    </lineage>
</organism>
<dbReference type="PANTHER" id="PTHR13230">
    <property type="entry name" value="GENERAL TRANSCRIPTION FACTOR IIIC, POLYPEPTIDE 5"/>
    <property type="match status" value="1"/>
</dbReference>
<dbReference type="GO" id="GO:0001003">
    <property type="term" value="F:RNA polymerase III type 2 promoter sequence-specific DNA binding"/>
    <property type="evidence" value="ECO:0007669"/>
    <property type="project" value="TreeGrafter"/>
</dbReference>
<reference evidence="8 9" key="1">
    <citation type="submission" date="2018-06" db="EMBL/GenBank/DDBJ databases">
        <title>Population genomics shows no distinction between pathogenic Candida krusei and environmental Pichia kudriavzevii: One species, four names.</title>
        <authorList>
            <person name="Douglass A.P."/>
            <person name="Offei B."/>
            <person name="Braun-Galleani S."/>
            <person name="Coughlan A.Y."/>
            <person name="Martos A."/>
            <person name="Ortiz-Merino R.A."/>
            <person name="Byrne K.P."/>
            <person name="Wolfe K.H."/>
        </authorList>
    </citation>
    <scope>NUCLEOTIDE SEQUENCE [LARGE SCALE GENOMIC DNA]</scope>
    <source>
        <strain evidence="8 9">CBS573</strain>
    </source>
</reference>
<dbReference type="Gene3D" id="3.30.200.160">
    <property type="entry name" value="TFIIIC, subcomplex tauA, subunit Sfc1, barrel domain"/>
    <property type="match status" value="1"/>
</dbReference>
<feature type="compositionally biased region" description="Acidic residues" evidence="5">
    <location>
        <begin position="486"/>
        <end position="530"/>
    </location>
</feature>
<dbReference type="Pfam" id="PF17682">
    <property type="entry name" value="Tau95_N"/>
    <property type="match status" value="1"/>
</dbReference>